<comment type="caution">
    <text evidence="9">The sequence shown here is derived from an EMBL/GenBank/DDBJ whole genome shotgun (WGS) entry which is preliminary data.</text>
</comment>
<dbReference type="PROSITE" id="PS51101">
    <property type="entry name" value="PTS_EIIB_TYPE_4"/>
    <property type="match status" value="1"/>
</dbReference>
<keyword evidence="7" id="KW-0418">Kinase</keyword>
<keyword evidence="6" id="KW-0598">Phosphotransferase system</keyword>
<dbReference type="GO" id="GO:0005737">
    <property type="term" value="C:cytoplasm"/>
    <property type="evidence" value="ECO:0007669"/>
    <property type="project" value="UniProtKB-SubCell"/>
</dbReference>
<dbReference type="GO" id="GO:0008982">
    <property type="term" value="F:protein-N(PI)-phosphohistidine-sugar phosphotransferase activity"/>
    <property type="evidence" value="ECO:0007669"/>
    <property type="project" value="InterPro"/>
</dbReference>
<dbReference type="Proteomes" id="UP000004846">
    <property type="component" value="Unassembled WGS sequence"/>
</dbReference>
<dbReference type="SUPFAM" id="SSF52728">
    <property type="entry name" value="PTS IIb component"/>
    <property type="match status" value="1"/>
</dbReference>
<dbReference type="GO" id="GO:0016301">
    <property type="term" value="F:kinase activity"/>
    <property type="evidence" value="ECO:0007669"/>
    <property type="project" value="UniProtKB-KW"/>
</dbReference>
<evidence type="ECO:0000313" key="9">
    <source>
        <dbReference type="EMBL" id="EFM81869.1"/>
    </source>
</evidence>
<reference evidence="9 10" key="1">
    <citation type="submission" date="2010-07" db="EMBL/GenBank/DDBJ databases">
        <authorList>
            <person name="Sid Ahmed O."/>
        </authorList>
    </citation>
    <scope>NUCLEOTIDE SEQUENCE [LARGE SCALE GENOMIC DNA]</scope>
    <source>
        <strain evidence="9 10">TX4248</strain>
    </source>
</reference>
<dbReference type="AlphaFoldDB" id="A0A125W3A7"/>
<keyword evidence="3" id="KW-0963">Cytoplasm</keyword>
<dbReference type="GO" id="GO:0009401">
    <property type="term" value="P:phosphoenolpyruvate-dependent sugar phosphotransferase system"/>
    <property type="evidence" value="ECO:0007669"/>
    <property type="project" value="UniProtKB-KW"/>
</dbReference>
<evidence type="ECO:0000256" key="3">
    <source>
        <dbReference type="ARBA" id="ARBA00022490"/>
    </source>
</evidence>
<evidence type="ECO:0000256" key="1">
    <source>
        <dbReference type="ARBA" id="ARBA00004496"/>
    </source>
</evidence>
<dbReference type="InterPro" id="IPR004720">
    <property type="entry name" value="PTS_IIB_sorbose-sp"/>
</dbReference>
<proteinExistence type="predicted"/>
<dbReference type="EMBL" id="AEBR01000092">
    <property type="protein sequence ID" value="EFM81869.1"/>
    <property type="molecule type" value="Genomic_DNA"/>
</dbReference>
<dbReference type="Gene3D" id="3.40.35.10">
    <property type="entry name" value="Phosphotransferase system, sorbose subfamily IIB component"/>
    <property type="match status" value="1"/>
</dbReference>
<dbReference type="RefSeq" id="WP_002359087.1">
    <property type="nucleotide sequence ID" value="NZ_GL454481.1"/>
</dbReference>
<name>A0A125W3A7_ENTFL</name>
<evidence type="ECO:0000256" key="4">
    <source>
        <dbReference type="ARBA" id="ARBA00022597"/>
    </source>
</evidence>
<dbReference type="CDD" id="cd00001">
    <property type="entry name" value="PTS_IIB_man"/>
    <property type="match status" value="1"/>
</dbReference>
<accession>A0A125W3A7</accession>
<dbReference type="InterPro" id="IPR036667">
    <property type="entry name" value="PTS_IIB_sorbose-sp_sf"/>
</dbReference>
<gene>
    <name evidence="9" type="ORF">HMPREF9498_02563</name>
</gene>
<evidence type="ECO:0000256" key="5">
    <source>
        <dbReference type="ARBA" id="ARBA00022679"/>
    </source>
</evidence>
<evidence type="ECO:0000256" key="2">
    <source>
        <dbReference type="ARBA" id="ARBA00022448"/>
    </source>
</evidence>
<protein>
    <submittedName>
        <fullName evidence="9">PTS system sorbose subfamily IIB component</fullName>
    </submittedName>
</protein>
<keyword evidence="4" id="KW-0762">Sugar transport</keyword>
<dbReference type="HOGENOM" id="CLU_116175_2_0_9"/>
<comment type="subcellular location">
    <subcellularLocation>
        <location evidence="1">Cytoplasm</location>
    </subcellularLocation>
</comment>
<keyword evidence="5" id="KW-0808">Transferase</keyword>
<keyword evidence="2" id="KW-0813">Transport</keyword>
<evidence type="ECO:0000256" key="6">
    <source>
        <dbReference type="ARBA" id="ARBA00022683"/>
    </source>
</evidence>
<evidence type="ECO:0000259" key="8">
    <source>
        <dbReference type="PROSITE" id="PS51101"/>
    </source>
</evidence>
<feature type="domain" description="PTS EIIB type-4" evidence="8">
    <location>
        <begin position="1"/>
        <end position="157"/>
    </location>
</feature>
<evidence type="ECO:0000313" key="10">
    <source>
        <dbReference type="Proteomes" id="UP000004846"/>
    </source>
</evidence>
<evidence type="ECO:0000256" key="7">
    <source>
        <dbReference type="ARBA" id="ARBA00022777"/>
    </source>
</evidence>
<organism evidence="9 10">
    <name type="scientific">Enterococcus faecalis TX4248</name>
    <dbReference type="NCBI Taxonomy" id="749495"/>
    <lineage>
        <taxon>Bacteria</taxon>
        <taxon>Bacillati</taxon>
        <taxon>Bacillota</taxon>
        <taxon>Bacilli</taxon>
        <taxon>Lactobacillales</taxon>
        <taxon>Enterococcaceae</taxon>
        <taxon>Enterococcus</taxon>
    </lineage>
</organism>
<sequence length="157" mass="17529">MIKMTRVDHRLIHGQVGFTWTKFLEADCILIASNTLVEDPLRMSAMKMAKPSGVKLVMKTIDDSIKALNSGVTDKYKLFILCESVADMYQLVKEVPTIKEVNLGGMKNGETRKQISKAVHLSETDIAQIKELTNEGIELTVQLVPDDQKVAINKLLN</sequence>
<dbReference type="GeneID" id="60894931"/>
<dbReference type="Pfam" id="PF03830">
    <property type="entry name" value="PTSIIB_sorb"/>
    <property type="match status" value="1"/>
</dbReference>